<dbReference type="InterPro" id="IPR050858">
    <property type="entry name" value="Mal-CoA-ACP_Trans/PKS_FabD"/>
</dbReference>
<sequence length="416" mass="47424">MSKKAFIFPGQGSQYIGMGKSLYENYKIAKDIFDESSGILNFNLKDLIFNGDINELTKTENAQPAILIVSYSIFKVFSNEFEIKPNFLAGHSLGEISALTCSGSIPFHDALRLVRQRGLFMKEAAKSDIGIMKSIICEDKTVVENECESIRDLGEEVVISNYNSSKQIVISGTKKAVEMVADNVKDKVKKIINLEVSAPFHSPIMESASNKFGEELKKYNYKKGIYTVISNTDAKPYDNFQEIKDKLKNQIILPVQWNQSIEYLVKQGVTCFIEMGPKKVLTDMIKKSYPNMLALSCQDSNDMNKLKNILSKDMIKTKIAFISKCIKAAVSTKNSNFNSIEYKKGVTEPYKKIKRIEDTLEKEERRPNESEINEAIIMLKLIFKTKKVPIKEQMEYFNDIFDEISNKERFINIIQE</sequence>
<reference evidence="6 7" key="1">
    <citation type="submission" date="2018-05" db="EMBL/GenBank/DDBJ databases">
        <title>Genomic Encyclopedia of Type Strains, Phase IV (KMG-IV): sequencing the most valuable type-strain genomes for metagenomic binning, comparative biology and taxonomic classification.</title>
        <authorList>
            <person name="Goeker M."/>
        </authorList>
    </citation>
    <scope>NUCLEOTIDE SEQUENCE [LARGE SCALE GENOMIC DNA]</scope>
    <source>
        <strain evidence="6 7">DSM 28816</strain>
    </source>
</reference>
<evidence type="ECO:0000259" key="5">
    <source>
        <dbReference type="SMART" id="SM00827"/>
    </source>
</evidence>
<evidence type="ECO:0000256" key="4">
    <source>
        <dbReference type="ARBA" id="ARBA00048462"/>
    </source>
</evidence>
<dbReference type="NCBIfam" id="TIGR00128">
    <property type="entry name" value="fabD"/>
    <property type="match status" value="1"/>
</dbReference>
<organism evidence="6 7">
    <name type="scientific">Lachnotalea glycerini</name>
    <dbReference type="NCBI Taxonomy" id="1763509"/>
    <lineage>
        <taxon>Bacteria</taxon>
        <taxon>Bacillati</taxon>
        <taxon>Bacillota</taxon>
        <taxon>Clostridia</taxon>
        <taxon>Lachnospirales</taxon>
        <taxon>Lachnospiraceae</taxon>
        <taxon>Lachnotalea</taxon>
    </lineage>
</organism>
<dbReference type="Gene3D" id="3.40.366.10">
    <property type="entry name" value="Malonyl-Coenzyme A Acyl Carrier Protein, domain 2"/>
    <property type="match status" value="1"/>
</dbReference>
<dbReference type="InterPro" id="IPR001227">
    <property type="entry name" value="Ac_transferase_dom_sf"/>
</dbReference>
<dbReference type="GO" id="GO:0006633">
    <property type="term" value="P:fatty acid biosynthetic process"/>
    <property type="evidence" value="ECO:0007669"/>
    <property type="project" value="TreeGrafter"/>
</dbReference>
<proteinExistence type="predicted"/>
<dbReference type="Proteomes" id="UP000247523">
    <property type="component" value="Unassembled WGS sequence"/>
</dbReference>
<dbReference type="EMBL" id="QICS01000001">
    <property type="protein sequence ID" value="PXV95874.1"/>
    <property type="molecule type" value="Genomic_DNA"/>
</dbReference>
<evidence type="ECO:0000313" key="7">
    <source>
        <dbReference type="Proteomes" id="UP000247523"/>
    </source>
</evidence>
<accession>A0A318EXU9</accession>
<evidence type="ECO:0000256" key="3">
    <source>
        <dbReference type="ARBA" id="ARBA00023315"/>
    </source>
</evidence>
<dbReference type="InterPro" id="IPR016036">
    <property type="entry name" value="Malonyl_transacylase_ACP-bd"/>
</dbReference>
<evidence type="ECO:0000256" key="1">
    <source>
        <dbReference type="ARBA" id="ARBA00013258"/>
    </source>
</evidence>
<dbReference type="PANTHER" id="PTHR42681:SF1">
    <property type="entry name" value="MALONYL-COA-ACYL CARRIER PROTEIN TRANSACYLASE, MITOCHONDRIAL"/>
    <property type="match status" value="1"/>
</dbReference>
<dbReference type="EC" id="2.3.1.39" evidence="1"/>
<dbReference type="InterPro" id="IPR016035">
    <property type="entry name" value="Acyl_Trfase/lysoPLipase"/>
</dbReference>
<dbReference type="Gene3D" id="3.30.70.250">
    <property type="entry name" value="Malonyl-CoA ACP transacylase, ACP-binding"/>
    <property type="match status" value="1"/>
</dbReference>
<gene>
    <name evidence="6" type="ORF">C8E03_101505</name>
</gene>
<comment type="catalytic activity">
    <reaction evidence="4">
        <text>holo-[ACP] + malonyl-CoA = malonyl-[ACP] + CoA</text>
        <dbReference type="Rhea" id="RHEA:41792"/>
        <dbReference type="Rhea" id="RHEA-COMP:9623"/>
        <dbReference type="Rhea" id="RHEA-COMP:9685"/>
        <dbReference type="ChEBI" id="CHEBI:57287"/>
        <dbReference type="ChEBI" id="CHEBI:57384"/>
        <dbReference type="ChEBI" id="CHEBI:64479"/>
        <dbReference type="ChEBI" id="CHEBI:78449"/>
        <dbReference type="EC" id="2.3.1.39"/>
    </reaction>
</comment>
<dbReference type="AlphaFoldDB" id="A0A318EXU9"/>
<dbReference type="SMART" id="SM00827">
    <property type="entry name" value="PKS_AT"/>
    <property type="match status" value="1"/>
</dbReference>
<comment type="caution">
    <text evidence="6">The sequence shown here is derived from an EMBL/GenBank/DDBJ whole genome shotgun (WGS) entry which is preliminary data.</text>
</comment>
<dbReference type="InterPro" id="IPR004410">
    <property type="entry name" value="Malonyl_CoA-ACP_transAc_FabD"/>
</dbReference>
<dbReference type="SUPFAM" id="SSF52151">
    <property type="entry name" value="FabD/lysophospholipase-like"/>
    <property type="match status" value="1"/>
</dbReference>
<dbReference type="SUPFAM" id="SSF55048">
    <property type="entry name" value="Probable ACP-binding domain of malonyl-CoA ACP transacylase"/>
    <property type="match status" value="1"/>
</dbReference>
<evidence type="ECO:0000256" key="2">
    <source>
        <dbReference type="ARBA" id="ARBA00022679"/>
    </source>
</evidence>
<evidence type="ECO:0000313" key="6">
    <source>
        <dbReference type="EMBL" id="PXV95874.1"/>
    </source>
</evidence>
<dbReference type="RefSeq" id="WP_110290200.1">
    <property type="nucleotide sequence ID" value="NZ_QICS01000001.1"/>
</dbReference>
<protein>
    <recommendedName>
        <fullName evidence="1">[acyl-carrier-protein] S-malonyltransferase</fullName>
        <ecNumber evidence="1">2.3.1.39</ecNumber>
    </recommendedName>
</protein>
<dbReference type="InterPro" id="IPR014043">
    <property type="entry name" value="Acyl_transferase_dom"/>
</dbReference>
<name>A0A318EXU9_9FIRM</name>
<feature type="domain" description="Malonyl-CoA:ACP transacylase (MAT)" evidence="5">
    <location>
        <begin position="7"/>
        <end position="302"/>
    </location>
</feature>
<dbReference type="Pfam" id="PF00698">
    <property type="entry name" value="Acyl_transf_1"/>
    <property type="match status" value="1"/>
</dbReference>
<keyword evidence="2 6" id="KW-0808">Transferase</keyword>
<dbReference type="GO" id="GO:0004314">
    <property type="term" value="F:[acyl-carrier-protein] S-malonyltransferase activity"/>
    <property type="evidence" value="ECO:0007669"/>
    <property type="project" value="UniProtKB-EC"/>
</dbReference>
<keyword evidence="3" id="KW-0012">Acyltransferase</keyword>
<dbReference type="PANTHER" id="PTHR42681">
    <property type="entry name" value="MALONYL-COA-ACYL CARRIER PROTEIN TRANSACYLASE, MITOCHONDRIAL"/>
    <property type="match status" value="1"/>
</dbReference>